<reference evidence="1" key="1">
    <citation type="submission" date="2021-02" db="EMBL/GenBank/DDBJ databases">
        <authorList>
            <person name="Dougan E. K."/>
            <person name="Rhodes N."/>
            <person name="Thang M."/>
            <person name="Chan C."/>
        </authorList>
    </citation>
    <scope>NUCLEOTIDE SEQUENCE</scope>
</reference>
<evidence type="ECO:0000313" key="2">
    <source>
        <dbReference type="Proteomes" id="UP000604046"/>
    </source>
</evidence>
<accession>A0A812JH06</accession>
<dbReference type="Proteomes" id="UP000604046">
    <property type="component" value="Unassembled WGS sequence"/>
</dbReference>
<organism evidence="1 2">
    <name type="scientific">Symbiodinium natans</name>
    <dbReference type="NCBI Taxonomy" id="878477"/>
    <lineage>
        <taxon>Eukaryota</taxon>
        <taxon>Sar</taxon>
        <taxon>Alveolata</taxon>
        <taxon>Dinophyceae</taxon>
        <taxon>Suessiales</taxon>
        <taxon>Symbiodiniaceae</taxon>
        <taxon>Symbiodinium</taxon>
    </lineage>
</organism>
<evidence type="ECO:0000313" key="1">
    <source>
        <dbReference type="EMBL" id="CAE7203221.1"/>
    </source>
</evidence>
<keyword evidence="2" id="KW-1185">Reference proteome</keyword>
<protein>
    <submittedName>
        <fullName evidence="1">Uncharacterized protein</fullName>
    </submittedName>
</protein>
<dbReference type="OrthoDB" id="420186at2759"/>
<dbReference type="EMBL" id="CAJNDS010000407">
    <property type="protein sequence ID" value="CAE7203221.1"/>
    <property type="molecule type" value="Genomic_DNA"/>
</dbReference>
<name>A0A812JH06_9DINO</name>
<sequence>MSDFDVRKIAAAIDKHENFRPGTLRVSASVLNRDLTLHSLQQGGRKKVVQRYRRTRALEKALKDVIHEQQDIFFPVRSEIFSAYRKFFLGFPSINGRACSVPALQRELEAMEKAKRYEYQKQLLEDFQSRFREFSKFLRRRKRDVQQVLQREWMPTDLLRAFVVFDMSLGTNREGFFGGLSACF</sequence>
<proteinExistence type="predicted"/>
<gene>
    <name evidence="1" type="ORF">SNAT2548_LOCUS6208</name>
</gene>
<comment type="caution">
    <text evidence="1">The sequence shown here is derived from an EMBL/GenBank/DDBJ whole genome shotgun (WGS) entry which is preliminary data.</text>
</comment>
<dbReference type="AlphaFoldDB" id="A0A812JH06"/>